<dbReference type="InterPro" id="IPR002016">
    <property type="entry name" value="Haem_peroxidase"/>
</dbReference>
<dbReference type="Pfam" id="PF00141">
    <property type="entry name" value="peroxidase"/>
    <property type="match status" value="1"/>
</dbReference>
<feature type="chain" id="PRO_5045482243" description="peroxidase" evidence="14">
    <location>
        <begin position="31"/>
        <end position="431"/>
    </location>
</feature>
<keyword evidence="7" id="KW-0575">Peroxidase</keyword>
<evidence type="ECO:0000313" key="17">
    <source>
        <dbReference type="Proteomes" id="UP001174677"/>
    </source>
</evidence>
<comment type="cofactor">
    <cofactor evidence="3">
        <name>heme b</name>
        <dbReference type="ChEBI" id="CHEBI:60344"/>
    </cofactor>
</comment>
<evidence type="ECO:0000256" key="2">
    <source>
        <dbReference type="ARBA" id="ARBA00001913"/>
    </source>
</evidence>
<dbReference type="PROSITE" id="PS50873">
    <property type="entry name" value="PEROXIDASE_4"/>
    <property type="match status" value="1"/>
</dbReference>
<evidence type="ECO:0000256" key="5">
    <source>
        <dbReference type="ARBA" id="ARBA00006873"/>
    </source>
</evidence>
<comment type="catalytic activity">
    <reaction evidence="1">
        <text>2 a phenolic donor + H2O2 = 2 a phenolic radical donor + 2 H2O</text>
        <dbReference type="Rhea" id="RHEA:56136"/>
        <dbReference type="ChEBI" id="CHEBI:15377"/>
        <dbReference type="ChEBI" id="CHEBI:16240"/>
        <dbReference type="ChEBI" id="CHEBI:139520"/>
        <dbReference type="ChEBI" id="CHEBI:139521"/>
        <dbReference type="EC" id="1.11.1.7"/>
    </reaction>
</comment>
<dbReference type="EC" id="1.11.1.7" evidence="6"/>
<proteinExistence type="inferred from homology"/>
<keyword evidence="11" id="KW-0408">Iron</keyword>
<dbReference type="EMBL" id="JARPOI010000001">
    <property type="protein sequence ID" value="KAJ9190146.1"/>
    <property type="molecule type" value="Genomic_DNA"/>
</dbReference>
<evidence type="ECO:0000256" key="13">
    <source>
        <dbReference type="SAM" id="MobiDB-lite"/>
    </source>
</evidence>
<evidence type="ECO:0000256" key="10">
    <source>
        <dbReference type="ARBA" id="ARBA00023002"/>
    </source>
</evidence>
<evidence type="ECO:0000256" key="12">
    <source>
        <dbReference type="ARBA" id="ARBA00023157"/>
    </source>
</evidence>
<accession>A0ABQ9NF04</accession>
<evidence type="ECO:0000256" key="9">
    <source>
        <dbReference type="ARBA" id="ARBA00022723"/>
    </source>
</evidence>
<dbReference type="PANTHER" id="PTHR31235">
    <property type="entry name" value="PEROXIDASE 25-RELATED"/>
    <property type="match status" value="1"/>
</dbReference>
<dbReference type="PROSITE" id="PS00435">
    <property type="entry name" value="PEROXIDASE_1"/>
    <property type="match status" value="1"/>
</dbReference>
<keyword evidence="14" id="KW-0732">Signal</keyword>
<dbReference type="InterPro" id="IPR033905">
    <property type="entry name" value="Secretory_peroxidase"/>
</dbReference>
<comment type="caution">
    <text evidence="16">The sequence shown here is derived from an EMBL/GenBank/DDBJ whole genome shotgun (WGS) entry which is preliminary data.</text>
</comment>
<keyword evidence="17" id="KW-1185">Reference proteome</keyword>
<dbReference type="Proteomes" id="UP001174677">
    <property type="component" value="Chromosome 1"/>
</dbReference>
<dbReference type="Gene3D" id="1.10.520.10">
    <property type="match status" value="2"/>
</dbReference>
<keyword evidence="9" id="KW-0479">Metal-binding</keyword>
<feature type="signal peptide" evidence="14">
    <location>
        <begin position="1"/>
        <end position="30"/>
    </location>
</feature>
<name>A0ABQ9NF04_HEVBR</name>
<dbReference type="InterPro" id="IPR010255">
    <property type="entry name" value="Haem_peroxidase_sf"/>
</dbReference>
<dbReference type="PRINTS" id="PR00461">
    <property type="entry name" value="PLPEROXIDASE"/>
</dbReference>
<dbReference type="InterPro" id="IPR019794">
    <property type="entry name" value="Peroxidases_AS"/>
</dbReference>
<evidence type="ECO:0000256" key="11">
    <source>
        <dbReference type="ARBA" id="ARBA00023004"/>
    </source>
</evidence>
<evidence type="ECO:0000256" key="8">
    <source>
        <dbReference type="ARBA" id="ARBA00022617"/>
    </source>
</evidence>
<evidence type="ECO:0000259" key="15">
    <source>
        <dbReference type="PROSITE" id="PS50873"/>
    </source>
</evidence>
<keyword evidence="12" id="KW-1015">Disulfide bond</keyword>
<dbReference type="SUPFAM" id="SSF48113">
    <property type="entry name" value="Heme-dependent peroxidases"/>
    <property type="match status" value="1"/>
</dbReference>
<evidence type="ECO:0000256" key="7">
    <source>
        <dbReference type="ARBA" id="ARBA00022559"/>
    </source>
</evidence>
<evidence type="ECO:0000256" key="14">
    <source>
        <dbReference type="SAM" id="SignalP"/>
    </source>
</evidence>
<feature type="domain" description="Plant heme peroxidase family profile" evidence="15">
    <location>
        <begin position="71"/>
        <end position="431"/>
    </location>
</feature>
<organism evidence="16 17">
    <name type="scientific">Hevea brasiliensis</name>
    <name type="common">Para rubber tree</name>
    <name type="synonym">Siphonia brasiliensis</name>
    <dbReference type="NCBI Taxonomy" id="3981"/>
    <lineage>
        <taxon>Eukaryota</taxon>
        <taxon>Viridiplantae</taxon>
        <taxon>Streptophyta</taxon>
        <taxon>Embryophyta</taxon>
        <taxon>Tracheophyta</taxon>
        <taxon>Spermatophyta</taxon>
        <taxon>Magnoliopsida</taxon>
        <taxon>eudicotyledons</taxon>
        <taxon>Gunneridae</taxon>
        <taxon>Pentapetalae</taxon>
        <taxon>rosids</taxon>
        <taxon>fabids</taxon>
        <taxon>Malpighiales</taxon>
        <taxon>Euphorbiaceae</taxon>
        <taxon>Crotonoideae</taxon>
        <taxon>Micrandreae</taxon>
        <taxon>Hevea</taxon>
    </lineage>
</organism>
<reference evidence="16" key="1">
    <citation type="journal article" date="2023" name="Plant Biotechnol. J.">
        <title>Chromosome-level wild Hevea brasiliensis genome provides new tools for genomic-assisted breeding and valuable loci to elevate rubber yield.</title>
        <authorList>
            <person name="Cheng H."/>
            <person name="Song X."/>
            <person name="Hu Y."/>
            <person name="Wu T."/>
            <person name="Yang Q."/>
            <person name="An Z."/>
            <person name="Feng S."/>
            <person name="Deng Z."/>
            <person name="Wu W."/>
            <person name="Zeng X."/>
            <person name="Tu M."/>
            <person name="Wang X."/>
            <person name="Huang H."/>
        </authorList>
    </citation>
    <scope>NUCLEOTIDE SEQUENCE</scope>
    <source>
        <strain evidence="16">MT/VB/25A 57/8</strain>
    </source>
</reference>
<comment type="similarity">
    <text evidence="5">Belongs to the peroxidase family. Ascorbate peroxidase subfamily.</text>
</comment>
<keyword evidence="10" id="KW-0560">Oxidoreductase</keyword>
<evidence type="ECO:0000256" key="1">
    <source>
        <dbReference type="ARBA" id="ARBA00000189"/>
    </source>
</evidence>
<feature type="region of interest" description="Disordered" evidence="13">
    <location>
        <begin position="302"/>
        <end position="326"/>
    </location>
</feature>
<evidence type="ECO:0000313" key="16">
    <source>
        <dbReference type="EMBL" id="KAJ9190146.1"/>
    </source>
</evidence>
<comment type="cofactor">
    <cofactor evidence="2">
        <name>Ca(2+)</name>
        <dbReference type="ChEBI" id="CHEBI:29108"/>
    </cofactor>
</comment>
<protein>
    <recommendedName>
        <fullName evidence="6">peroxidase</fullName>
        <ecNumber evidence="6">1.11.1.7</ecNumber>
    </recommendedName>
</protein>
<evidence type="ECO:0000256" key="4">
    <source>
        <dbReference type="ARBA" id="ARBA00002322"/>
    </source>
</evidence>
<evidence type="ECO:0000256" key="3">
    <source>
        <dbReference type="ARBA" id="ARBA00001970"/>
    </source>
</evidence>
<dbReference type="InterPro" id="IPR000823">
    <property type="entry name" value="Peroxidase_pln"/>
</dbReference>
<dbReference type="CDD" id="cd00693">
    <property type="entry name" value="secretory_peroxidase"/>
    <property type="match status" value="1"/>
</dbReference>
<dbReference type="Gene3D" id="1.10.420.10">
    <property type="entry name" value="Peroxidase, domain 2"/>
    <property type="match status" value="2"/>
</dbReference>
<evidence type="ECO:0000256" key="6">
    <source>
        <dbReference type="ARBA" id="ARBA00012313"/>
    </source>
</evidence>
<comment type="function">
    <text evidence="4">Removal of H(2)O(2), oxidation of toxic reductants, biosynthesis and degradation of lignin, suberization, auxin catabolism, response to environmental stresses such as wounding, pathogen attack and oxidative stress. These functions might be dependent on each isozyme/isoform in each plant tissue.</text>
</comment>
<keyword evidence="8" id="KW-0349">Heme</keyword>
<sequence>MLNLIFEVMMKLSFLIFLLCILISLKNQNAETKKCSSSFPIAINWSPSSRDLCPSVLLSVEDEQEFHSRRSLEYDFYRDSCPQAEKIVRDLVWDIYRVRSSVAPALLRLAFHDCFVEGCDASILLDTAGGLKSEKESTPNLNLKGFDIIDIIKSHLEEVCPGVVSCADIVVLAAREGVVQTGGPFYPVFTGRRDATHSFPDKATSELPSPQAHLPETLASFASKGFDERETVSLLGGHSIGMIHCKFFRNRLYNFNGTDKPDPSIDTQFLNLLRIICNSSTSASLPLSPSTLSASFDCSKLSSKASSSSSCKGSPSSSSEKPRRGAISVPSLQLQSLKLSSLEDPGINLAYEGHGVDFGGVYYRSLLHGRGILVSDQQLMSGEETAKWVSTYASDAALFRQDFARAMVKLSNLHVLTGSDGQVRLNCSKVV</sequence>
<gene>
    <name evidence="16" type="ORF">P3X46_001374</name>
</gene>
<dbReference type="PRINTS" id="PR00458">
    <property type="entry name" value="PEROXIDASE"/>
</dbReference>
<feature type="compositionally biased region" description="Low complexity" evidence="13">
    <location>
        <begin position="302"/>
        <end position="319"/>
    </location>
</feature>
<dbReference type="InterPro" id="IPR019793">
    <property type="entry name" value="Peroxidases_heam-ligand_BS"/>
</dbReference>
<dbReference type="PROSITE" id="PS00436">
    <property type="entry name" value="PEROXIDASE_2"/>
    <property type="match status" value="1"/>
</dbReference>